<gene>
    <name evidence="2" type="ORF">EVA_01268</name>
</gene>
<dbReference type="AlphaFoldDB" id="J9H7Y7"/>
<dbReference type="GO" id="GO:0016209">
    <property type="term" value="F:antioxidant activity"/>
    <property type="evidence" value="ECO:0007669"/>
    <property type="project" value="InterPro"/>
</dbReference>
<dbReference type="Pfam" id="PF00578">
    <property type="entry name" value="AhpC-TSA"/>
    <property type="match status" value="1"/>
</dbReference>
<dbReference type="SUPFAM" id="SSF52833">
    <property type="entry name" value="Thioredoxin-like"/>
    <property type="match status" value="1"/>
</dbReference>
<evidence type="ECO:0000259" key="1">
    <source>
        <dbReference type="PROSITE" id="PS51352"/>
    </source>
</evidence>
<dbReference type="GO" id="GO:0016491">
    <property type="term" value="F:oxidoreductase activity"/>
    <property type="evidence" value="ECO:0007669"/>
    <property type="project" value="InterPro"/>
</dbReference>
<dbReference type="PANTHER" id="PTHR42852">
    <property type="entry name" value="THIOL:DISULFIDE INTERCHANGE PROTEIN DSBE"/>
    <property type="match status" value="1"/>
</dbReference>
<proteinExistence type="predicted"/>
<organism evidence="2">
    <name type="scientific">gut metagenome</name>
    <dbReference type="NCBI Taxonomy" id="749906"/>
    <lineage>
        <taxon>unclassified sequences</taxon>
        <taxon>metagenomes</taxon>
        <taxon>organismal metagenomes</taxon>
    </lineage>
</organism>
<sequence>MKKFLLTALLCLGAFAVAHAQLPSVSLKTMDGKTINTAKLNNGGKPFIISFFATWCKPCNRELKAIQEVYADWQDETGVKVIAVSIDQAQNIQKVKPLVDGNGWEFDILLDPNSDFKRAMGVNMIPHVFVIDGNGKIAESRSGYTEGGEEHLIEKVRELLTTDSKKK</sequence>
<dbReference type="PROSITE" id="PS51352">
    <property type="entry name" value="THIOREDOXIN_2"/>
    <property type="match status" value="1"/>
</dbReference>
<dbReference type="InterPro" id="IPR036249">
    <property type="entry name" value="Thioredoxin-like_sf"/>
</dbReference>
<comment type="caution">
    <text evidence="2">The sequence shown here is derived from an EMBL/GenBank/DDBJ whole genome shotgun (WGS) entry which is preliminary data.</text>
</comment>
<accession>J9H7Y7</accession>
<protein>
    <submittedName>
        <fullName evidence="2">Antioxidant, AhpC/TSA family</fullName>
    </submittedName>
</protein>
<dbReference type="Gene3D" id="3.40.30.10">
    <property type="entry name" value="Glutaredoxin"/>
    <property type="match status" value="1"/>
</dbReference>
<reference evidence="2" key="1">
    <citation type="journal article" date="2012" name="PLoS ONE">
        <title>Gene sets for utilization of primary and secondary nutrition supplies in the distal gut of endangered iberian lynx.</title>
        <authorList>
            <person name="Alcaide M."/>
            <person name="Messina E."/>
            <person name="Richter M."/>
            <person name="Bargiela R."/>
            <person name="Peplies J."/>
            <person name="Huws S.A."/>
            <person name="Newbold C.J."/>
            <person name="Golyshin P.N."/>
            <person name="Simon M.A."/>
            <person name="Lopez G."/>
            <person name="Yakimov M.M."/>
            <person name="Ferrer M."/>
        </authorList>
    </citation>
    <scope>NUCLEOTIDE SEQUENCE</scope>
</reference>
<dbReference type="InterPro" id="IPR000866">
    <property type="entry name" value="AhpC/TSA"/>
</dbReference>
<dbReference type="PANTHER" id="PTHR42852:SF17">
    <property type="entry name" value="THIOREDOXIN-LIKE PROTEIN HI_1115"/>
    <property type="match status" value="1"/>
</dbReference>
<evidence type="ECO:0000313" key="2">
    <source>
        <dbReference type="EMBL" id="EJX10435.1"/>
    </source>
</evidence>
<dbReference type="EMBL" id="AMCI01000185">
    <property type="protein sequence ID" value="EJX10435.1"/>
    <property type="molecule type" value="Genomic_DNA"/>
</dbReference>
<name>J9H7Y7_9ZZZZ</name>
<dbReference type="CDD" id="cd02966">
    <property type="entry name" value="TlpA_like_family"/>
    <property type="match status" value="1"/>
</dbReference>
<feature type="domain" description="Thioredoxin" evidence="1">
    <location>
        <begin position="16"/>
        <end position="161"/>
    </location>
</feature>
<dbReference type="InterPro" id="IPR050553">
    <property type="entry name" value="Thioredoxin_ResA/DsbE_sf"/>
</dbReference>
<dbReference type="InterPro" id="IPR013766">
    <property type="entry name" value="Thioredoxin_domain"/>
</dbReference>